<sequence length="74" mass="8674">MNAPTDLSMKTNDVLRVELEVFRRQHRDLDEAIQALSERGTSDQLTLKRLKMQKLRLKDLITRIEDRLTPDIIA</sequence>
<dbReference type="AlphaFoldDB" id="A0A366X3S1"/>
<evidence type="ECO:0000313" key="2">
    <source>
        <dbReference type="EMBL" id="RBW58629.1"/>
    </source>
</evidence>
<comment type="caution">
    <text evidence="2">The sequence shown here is derived from an EMBL/GenBank/DDBJ whole genome shotgun (WGS) entry which is preliminary data.</text>
</comment>
<proteinExistence type="predicted"/>
<feature type="coiled-coil region" evidence="1">
    <location>
        <begin position="19"/>
        <end position="67"/>
    </location>
</feature>
<dbReference type="Pfam" id="PF04325">
    <property type="entry name" value="DUF465"/>
    <property type="match status" value="1"/>
</dbReference>
<evidence type="ECO:0008006" key="4">
    <source>
        <dbReference type="Google" id="ProtNLM"/>
    </source>
</evidence>
<dbReference type="Proteomes" id="UP000252706">
    <property type="component" value="Unassembled WGS sequence"/>
</dbReference>
<evidence type="ECO:0000313" key="3">
    <source>
        <dbReference type="Proteomes" id="UP000252706"/>
    </source>
</evidence>
<dbReference type="InterPro" id="IPR038444">
    <property type="entry name" value="DUF465_sf"/>
</dbReference>
<accession>A0A366X3S1</accession>
<dbReference type="Gene3D" id="6.10.280.50">
    <property type="match status" value="1"/>
</dbReference>
<name>A0A366X3S1_9RHOB</name>
<organism evidence="2 3">
    <name type="scientific">Phaeobacter gallaeciensis</name>
    <dbReference type="NCBI Taxonomy" id="60890"/>
    <lineage>
        <taxon>Bacteria</taxon>
        <taxon>Pseudomonadati</taxon>
        <taxon>Pseudomonadota</taxon>
        <taxon>Alphaproteobacteria</taxon>
        <taxon>Rhodobacterales</taxon>
        <taxon>Roseobacteraceae</taxon>
        <taxon>Phaeobacter</taxon>
    </lineage>
</organism>
<gene>
    <name evidence="2" type="ORF">DS909_06150</name>
</gene>
<dbReference type="RefSeq" id="WP_113822669.1">
    <property type="nucleotide sequence ID" value="NZ_QOCE01000013.1"/>
</dbReference>
<reference evidence="2 3" key="1">
    <citation type="submission" date="2018-07" db="EMBL/GenBank/DDBJ databases">
        <title>Modular assembly of carbohydrate-degrading microbial communities in the ocean.</title>
        <authorList>
            <person name="Enke T.N."/>
            <person name="Datta M.S."/>
            <person name="Schwartzman J.A."/>
            <person name="Cermak N."/>
            <person name="Schmitz D.A."/>
            <person name="Barrere J."/>
            <person name="Cordero O.X."/>
        </authorList>
    </citation>
    <scope>NUCLEOTIDE SEQUENCE [LARGE SCALE GENOMIC DNA]</scope>
    <source>
        <strain evidence="2 3">C3M10</strain>
    </source>
</reference>
<dbReference type="OrthoDB" id="7869924at2"/>
<dbReference type="InterPro" id="IPR007420">
    <property type="entry name" value="DUF465"/>
</dbReference>
<evidence type="ECO:0000256" key="1">
    <source>
        <dbReference type="SAM" id="Coils"/>
    </source>
</evidence>
<protein>
    <recommendedName>
        <fullName evidence="4">DUF465 domain-containing protein</fullName>
    </recommendedName>
</protein>
<dbReference type="STRING" id="1423144.Gal_00907"/>
<keyword evidence="1" id="KW-0175">Coiled coil</keyword>
<dbReference type="EMBL" id="QOCE01000013">
    <property type="protein sequence ID" value="RBW58629.1"/>
    <property type="molecule type" value="Genomic_DNA"/>
</dbReference>